<comment type="caution">
    <text evidence="1">The sequence shown here is derived from an EMBL/GenBank/DDBJ whole genome shotgun (WGS) entry which is preliminary data.</text>
</comment>
<organism evidence="1 2">
    <name type="scientific">Extremus antarcticus</name>
    <dbReference type="NCBI Taxonomy" id="702011"/>
    <lineage>
        <taxon>Eukaryota</taxon>
        <taxon>Fungi</taxon>
        <taxon>Dikarya</taxon>
        <taxon>Ascomycota</taxon>
        <taxon>Pezizomycotina</taxon>
        <taxon>Dothideomycetes</taxon>
        <taxon>Dothideomycetidae</taxon>
        <taxon>Mycosphaerellales</taxon>
        <taxon>Extremaceae</taxon>
        <taxon>Extremus</taxon>
    </lineage>
</organism>
<proteinExistence type="predicted"/>
<keyword evidence="2" id="KW-1185">Reference proteome</keyword>
<gene>
    <name evidence="1" type="ORF">LTR09_002078</name>
</gene>
<evidence type="ECO:0000313" key="1">
    <source>
        <dbReference type="EMBL" id="KAK3057040.1"/>
    </source>
</evidence>
<dbReference type="PANTHER" id="PTHR36847">
    <property type="entry name" value="AMIDOLIGASE ENZYME"/>
    <property type="match status" value="1"/>
</dbReference>
<dbReference type="AlphaFoldDB" id="A0AAJ0GGD7"/>
<dbReference type="EMBL" id="JAWDJX010000004">
    <property type="protein sequence ID" value="KAK3057040.1"/>
    <property type="molecule type" value="Genomic_DNA"/>
</dbReference>
<name>A0AAJ0GGD7_9PEZI</name>
<protein>
    <submittedName>
        <fullName evidence="1">Uncharacterized protein</fullName>
    </submittedName>
</protein>
<evidence type="ECO:0000313" key="2">
    <source>
        <dbReference type="Proteomes" id="UP001271007"/>
    </source>
</evidence>
<accession>A0AAJ0GGD7</accession>
<dbReference type="PANTHER" id="PTHR36847:SF1">
    <property type="entry name" value="AMIDOLIGASE ENZYME"/>
    <property type="match status" value="1"/>
</dbReference>
<reference evidence="1" key="1">
    <citation type="submission" date="2023-04" db="EMBL/GenBank/DDBJ databases">
        <title>Black Yeasts Isolated from many extreme environments.</title>
        <authorList>
            <person name="Coleine C."/>
            <person name="Stajich J.E."/>
            <person name="Selbmann L."/>
        </authorList>
    </citation>
    <scope>NUCLEOTIDE SEQUENCE</scope>
    <source>
        <strain evidence="1">CCFEE 5312</strain>
    </source>
</reference>
<sequence>MPFDLLWAGDAVPPATIRNDDDAPELSFGVELEYMWASLDTRDNIAIYHGMELGGLGPEAVHAVLKEDMHAKCRTCGQTIAFKLPVVHDWYIQWQRRDPDYNFWSVVVEDKWDGKEVEALGSRKYNYIRVGVEIRSRILSRRRDLLIPSIAGSTHQHQLTWDQEISGVLDLLRKRFCTFDQDKQNEYLYANCSSSMHVHVGNYRQGFELDDIKKVLCLNIACERLIDQVHAPLRIDGFQGINRSNMLTINDRQMNKAYNQPLSSGLQYRAFARQAADRTGGEISRDYRTSTSNEYTYPRSHFDKPDIYKACRAYDIDSWMLLIREAPLLLDIRDNLFPVVWRNTNVNVSNLLDPSCLRDKKKLTLEFRQPDGSLQNDRVLSYVDYFTRQVAYCQSNAWSEIMRQIGPDGPLRQADATPVRLCETLGCDRTTLKHYKDCSDQQYTKSIRHEECRRARQVSRSGNLLAGLAIKTIEEERSTMDVINRSKATNEKLRYGGYGLFPEGLARKLLGPGVEDSEVKPITLGSDQSDRWVSDSNKYKFTNQYHVPSAGSSLVSSPAVAPATGSA</sequence>
<dbReference type="Proteomes" id="UP001271007">
    <property type="component" value="Unassembled WGS sequence"/>
</dbReference>